<dbReference type="EMBL" id="RXFT01000002">
    <property type="protein sequence ID" value="RUR66730.1"/>
    <property type="molecule type" value="Genomic_DNA"/>
</dbReference>
<organism evidence="1 2">
    <name type="scientific">Variovorax guangxiensis</name>
    <dbReference type="NCBI Taxonomy" id="1775474"/>
    <lineage>
        <taxon>Bacteria</taxon>
        <taxon>Pseudomonadati</taxon>
        <taxon>Pseudomonadota</taxon>
        <taxon>Betaproteobacteria</taxon>
        <taxon>Burkholderiales</taxon>
        <taxon>Comamonadaceae</taxon>
        <taxon>Variovorax</taxon>
    </lineage>
</organism>
<protein>
    <submittedName>
        <fullName evidence="1">Uncharacterized protein</fullName>
    </submittedName>
</protein>
<name>A0A433MGC2_9BURK</name>
<dbReference type="Proteomes" id="UP000281118">
    <property type="component" value="Unassembled WGS sequence"/>
</dbReference>
<dbReference type="RefSeq" id="WP_126020822.1">
    <property type="nucleotide sequence ID" value="NZ_RXFT01000002.1"/>
</dbReference>
<dbReference type="OrthoDB" id="8687376at2"/>
<reference evidence="1 2" key="1">
    <citation type="submission" date="2018-12" db="EMBL/GenBank/DDBJ databases">
        <title>The genome sequences of Variovorax guangxiensis DSM 27352.</title>
        <authorList>
            <person name="Gao J."/>
            <person name="Sun J."/>
        </authorList>
    </citation>
    <scope>NUCLEOTIDE SEQUENCE [LARGE SCALE GENOMIC DNA]</scope>
    <source>
        <strain evidence="1 2">DSM 27352</strain>
    </source>
</reference>
<comment type="caution">
    <text evidence="1">The sequence shown here is derived from an EMBL/GenBank/DDBJ whole genome shotgun (WGS) entry which is preliminary data.</text>
</comment>
<dbReference type="AlphaFoldDB" id="A0A433MGC2"/>
<gene>
    <name evidence="1" type="ORF">EJP67_06595</name>
</gene>
<accession>A0A433MGC2</accession>
<evidence type="ECO:0000313" key="1">
    <source>
        <dbReference type="EMBL" id="RUR66730.1"/>
    </source>
</evidence>
<evidence type="ECO:0000313" key="2">
    <source>
        <dbReference type="Proteomes" id="UP000281118"/>
    </source>
</evidence>
<sequence length="181" mass="18958">MQLECRISRKKKSSPGTAPGAAMLVALVLSSAPMLTVGQESGGGMKWSQDPATGCRFVAPSSLGTAPTYWIGACSSGKAAGLGMLRTRVGTTAGHAFYGELREGVPVIGTVDLDGGFQVGRFVRGDIGTRDTEWQERHDGFETALRAARAVSAHYAGQKNAASARHYSGVAKKLETQLEGD</sequence>
<proteinExistence type="predicted"/>